<dbReference type="Proteomes" id="UP000283644">
    <property type="component" value="Unassembled WGS sequence"/>
</dbReference>
<dbReference type="RefSeq" id="WP_118928461.1">
    <property type="nucleotide sequence ID" value="NZ_QXGH01000039.1"/>
</dbReference>
<evidence type="ECO:0000256" key="1">
    <source>
        <dbReference type="SAM" id="MobiDB-lite"/>
    </source>
</evidence>
<evidence type="ECO:0000313" key="3">
    <source>
        <dbReference type="Proteomes" id="UP000283644"/>
    </source>
</evidence>
<protein>
    <submittedName>
        <fullName evidence="2">Uncharacterized protein</fullName>
    </submittedName>
</protein>
<organism evidence="2 3">
    <name type="scientific">Nocardioides immobilis</name>
    <dbReference type="NCBI Taxonomy" id="2049295"/>
    <lineage>
        <taxon>Bacteria</taxon>
        <taxon>Bacillati</taxon>
        <taxon>Actinomycetota</taxon>
        <taxon>Actinomycetes</taxon>
        <taxon>Propionibacteriales</taxon>
        <taxon>Nocardioidaceae</taxon>
        <taxon>Nocardioides</taxon>
    </lineage>
</organism>
<keyword evidence="3" id="KW-1185">Reference proteome</keyword>
<proteinExistence type="predicted"/>
<accession>A0A417XTJ0</accession>
<evidence type="ECO:0000313" key="2">
    <source>
        <dbReference type="EMBL" id="RHW23814.1"/>
    </source>
</evidence>
<name>A0A417XTJ0_9ACTN</name>
<dbReference type="AlphaFoldDB" id="A0A417XTJ0"/>
<gene>
    <name evidence="2" type="ORF">D0Z08_27340</name>
</gene>
<feature type="region of interest" description="Disordered" evidence="1">
    <location>
        <begin position="1"/>
        <end position="28"/>
    </location>
</feature>
<reference evidence="2 3" key="1">
    <citation type="submission" date="2018-09" db="EMBL/GenBank/DDBJ databases">
        <title>Genome sequencing of Nocardioides immobilis CCTCC AB 2017083 for comparison to Nocardioides silvaticus.</title>
        <authorList>
            <person name="Li C."/>
            <person name="Wang G."/>
        </authorList>
    </citation>
    <scope>NUCLEOTIDE SEQUENCE [LARGE SCALE GENOMIC DNA]</scope>
    <source>
        <strain evidence="2 3">CCTCC AB 2017083</strain>
    </source>
</reference>
<dbReference type="EMBL" id="QXGH01000039">
    <property type="protein sequence ID" value="RHW23814.1"/>
    <property type="molecule type" value="Genomic_DNA"/>
</dbReference>
<sequence>MDPVRDRCGDLPGRSEANRAPGGGASEPEALDAYIDLNQDAAPAIVLEGWQDPAALRQLAAAALAAAELLEAHR</sequence>
<comment type="caution">
    <text evidence="2">The sequence shown here is derived from an EMBL/GenBank/DDBJ whole genome shotgun (WGS) entry which is preliminary data.</text>
</comment>